<proteinExistence type="predicted"/>
<reference evidence="3" key="1">
    <citation type="journal article" date="2017" name="bioRxiv">
        <title>Comparative analysis of the genomes of Stylophora pistillata and Acropora digitifera provides evidence for extensive differences between species of corals.</title>
        <authorList>
            <person name="Voolstra C.R."/>
            <person name="Li Y."/>
            <person name="Liew Y.J."/>
            <person name="Baumgarten S."/>
            <person name="Zoccola D."/>
            <person name="Flot J.-F."/>
            <person name="Tambutte S."/>
            <person name="Allemand D."/>
            <person name="Aranda M."/>
        </authorList>
    </citation>
    <scope>NUCLEOTIDE SEQUENCE [LARGE SCALE GENOMIC DNA]</scope>
</reference>
<comment type="caution">
    <text evidence="2">The sequence shown here is derived from an EMBL/GenBank/DDBJ whole genome shotgun (WGS) entry which is preliminary data.</text>
</comment>
<keyword evidence="1" id="KW-0472">Membrane</keyword>
<keyword evidence="1" id="KW-1133">Transmembrane helix</keyword>
<feature type="transmembrane region" description="Helical" evidence="1">
    <location>
        <begin position="66"/>
        <end position="85"/>
    </location>
</feature>
<keyword evidence="1" id="KW-0812">Transmembrane</keyword>
<dbReference type="Proteomes" id="UP000225706">
    <property type="component" value="Unassembled WGS sequence"/>
</dbReference>
<accession>A0A2B4RHJ4</accession>
<name>A0A2B4RHJ4_STYPI</name>
<gene>
    <name evidence="2" type="ORF">AWC38_SpisGene19908</name>
</gene>
<organism evidence="2 3">
    <name type="scientific">Stylophora pistillata</name>
    <name type="common">Smooth cauliflower coral</name>
    <dbReference type="NCBI Taxonomy" id="50429"/>
    <lineage>
        <taxon>Eukaryota</taxon>
        <taxon>Metazoa</taxon>
        <taxon>Cnidaria</taxon>
        <taxon>Anthozoa</taxon>
        <taxon>Hexacorallia</taxon>
        <taxon>Scleractinia</taxon>
        <taxon>Astrocoeniina</taxon>
        <taxon>Pocilloporidae</taxon>
        <taxon>Stylophora</taxon>
    </lineage>
</organism>
<evidence type="ECO:0000313" key="3">
    <source>
        <dbReference type="Proteomes" id="UP000225706"/>
    </source>
</evidence>
<feature type="transmembrane region" description="Helical" evidence="1">
    <location>
        <begin position="121"/>
        <end position="142"/>
    </location>
</feature>
<sequence length="177" mass="19531">MKFLSIFQLAMAAIFLTTGMVDRYEVRYYTSLTYMPCWISSLVLVTGIMGLAVTSTPVPSSILIDALWSVSVACIALSVMAVYSYHEGMILLLTCAYPRDLCYFVEEGITISLTNEEKLKVATSSLLVIFFIMEIMVGAALVRGTTLASLQPPPDYELHCFHPPSGRSNTLQSECEC</sequence>
<feature type="transmembrane region" description="Helical" evidence="1">
    <location>
        <begin position="33"/>
        <end position="54"/>
    </location>
</feature>
<dbReference type="OrthoDB" id="5989930at2759"/>
<protein>
    <submittedName>
        <fullName evidence="2">Uncharacterized protein</fullName>
    </submittedName>
</protein>
<dbReference type="AlphaFoldDB" id="A0A2B4RHJ4"/>
<dbReference type="EMBL" id="LSMT01000602">
    <property type="protein sequence ID" value="PFX15858.1"/>
    <property type="molecule type" value="Genomic_DNA"/>
</dbReference>
<keyword evidence="3" id="KW-1185">Reference proteome</keyword>
<evidence type="ECO:0000256" key="1">
    <source>
        <dbReference type="SAM" id="Phobius"/>
    </source>
</evidence>
<evidence type="ECO:0000313" key="2">
    <source>
        <dbReference type="EMBL" id="PFX15858.1"/>
    </source>
</evidence>